<evidence type="ECO:0000313" key="3">
    <source>
        <dbReference type="EMBL" id="SCT22961.1"/>
    </source>
</evidence>
<gene>
    <name evidence="3" type="ORF">SAMEA2297795_02036</name>
    <name evidence="2" type="ORF">SAMEA2297796_01557</name>
</gene>
<name>A0A1D4MR96_9STAP</name>
<evidence type="ECO:0000313" key="2">
    <source>
        <dbReference type="EMBL" id="SCT00974.1"/>
    </source>
</evidence>
<feature type="region of interest" description="Disordered" evidence="1">
    <location>
        <begin position="23"/>
        <end position="91"/>
    </location>
</feature>
<dbReference type="AlphaFoldDB" id="A0A1D4MR96"/>
<feature type="compositionally biased region" description="Basic and acidic residues" evidence="1">
    <location>
        <begin position="25"/>
        <end position="59"/>
    </location>
</feature>
<organism evidence="3 5">
    <name type="scientific">Staphylococcus caeli</name>
    <dbReference type="NCBI Taxonomy" id="2201815"/>
    <lineage>
        <taxon>Bacteria</taxon>
        <taxon>Bacillati</taxon>
        <taxon>Bacillota</taxon>
        <taxon>Bacilli</taxon>
        <taxon>Bacillales</taxon>
        <taxon>Staphylococcaceae</taxon>
        <taxon>Staphylococcus</taxon>
    </lineage>
</organism>
<keyword evidence="4" id="KW-1185">Reference proteome</keyword>
<dbReference type="Proteomes" id="UP000095768">
    <property type="component" value="Unassembled WGS sequence"/>
</dbReference>
<reference evidence="3 5" key="2">
    <citation type="submission" date="2016-09" db="EMBL/GenBank/DDBJ databases">
        <authorList>
            <consortium name="Pathogen Informatics"/>
        </authorList>
    </citation>
    <scope>NUCLEOTIDE SEQUENCE [LARGE SCALE GENOMIC DNA]</scope>
    <source>
        <strain evidence="3 5">82B</strain>
    </source>
</reference>
<dbReference type="Proteomes" id="UP000095412">
    <property type="component" value="Unassembled WGS sequence"/>
</dbReference>
<evidence type="ECO:0000313" key="4">
    <source>
        <dbReference type="Proteomes" id="UP000095412"/>
    </source>
</evidence>
<evidence type="ECO:0008006" key="6">
    <source>
        <dbReference type="Google" id="ProtNLM"/>
    </source>
</evidence>
<reference evidence="2 4" key="1">
    <citation type="submission" date="2016-09" db="EMBL/GenBank/DDBJ databases">
        <authorList>
            <consortium name="Pathogen Informatics"/>
            <person name="Sun Q."/>
            <person name="Inoue M."/>
        </authorList>
    </citation>
    <scope>NUCLEOTIDE SEQUENCE [LARGE SCALE GENOMIC DNA]</scope>
    <source>
        <strain evidence="2 4">82C</strain>
    </source>
</reference>
<dbReference type="EMBL" id="FMPG01000010">
    <property type="protein sequence ID" value="SCT22961.1"/>
    <property type="molecule type" value="Genomic_DNA"/>
</dbReference>
<sequence>MRKMIFATLTMGLSILLVSCSNETPENKASEEKSESTDKASTSDKGTTEQEKNKSDHKQKNQQTNNENTNNKNQNESSQKTEPATNEDKSILDDFSTNEIEYARVWNQLGPLKNNMDGMNTLNVKQIPKGSKVNPQASDSATYQEDVVKLEAPMRAGGSVTYSSNGNGTINVYKNVPYDWRDAKADADMKEATTRAIEKNIETVTINPGNDQTIADLAGKVKYSN</sequence>
<dbReference type="RefSeq" id="WP_069995706.1">
    <property type="nucleotide sequence ID" value="NZ_FMPG01000010.1"/>
</dbReference>
<accession>A0A1D4MR96</accession>
<evidence type="ECO:0000256" key="1">
    <source>
        <dbReference type="SAM" id="MobiDB-lite"/>
    </source>
</evidence>
<feature type="compositionally biased region" description="Low complexity" evidence="1">
    <location>
        <begin position="61"/>
        <end position="80"/>
    </location>
</feature>
<protein>
    <recommendedName>
        <fullName evidence="6">Lipoprotein</fullName>
    </recommendedName>
</protein>
<dbReference type="OrthoDB" id="2136654at2"/>
<evidence type="ECO:0000313" key="5">
    <source>
        <dbReference type="Proteomes" id="UP000095768"/>
    </source>
</evidence>
<dbReference type="EMBL" id="FMPI01000010">
    <property type="protein sequence ID" value="SCT00974.1"/>
    <property type="molecule type" value="Genomic_DNA"/>
</dbReference>
<proteinExistence type="predicted"/>
<dbReference type="PROSITE" id="PS51257">
    <property type="entry name" value="PROKAR_LIPOPROTEIN"/>
    <property type="match status" value="1"/>
</dbReference>